<evidence type="ECO:0000256" key="2">
    <source>
        <dbReference type="SAM" id="Phobius"/>
    </source>
</evidence>
<feature type="compositionally biased region" description="Low complexity" evidence="1">
    <location>
        <begin position="311"/>
        <end position="324"/>
    </location>
</feature>
<dbReference type="AlphaFoldDB" id="A0A839RVZ4"/>
<gene>
    <name evidence="3" type="ORF">FHS23_000239</name>
</gene>
<dbReference type="Proteomes" id="UP000550714">
    <property type="component" value="Unassembled WGS sequence"/>
</dbReference>
<protein>
    <submittedName>
        <fullName evidence="3">Uncharacterized protein</fullName>
    </submittedName>
</protein>
<feature type="region of interest" description="Disordered" evidence="1">
    <location>
        <begin position="160"/>
        <end position="618"/>
    </location>
</feature>
<feature type="compositionally biased region" description="Gly residues" evidence="1">
    <location>
        <begin position="111"/>
        <end position="121"/>
    </location>
</feature>
<feature type="compositionally biased region" description="Basic and acidic residues" evidence="1">
    <location>
        <begin position="93"/>
        <end position="108"/>
    </location>
</feature>
<feature type="compositionally biased region" description="Basic and acidic residues" evidence="1">
    <location>
        <begin position="220"/>
        <end position="229"/>
    </location>
</feature>
<evidence type="ECO:0000313" key="3">
    <source>
        <dbReference type="EMBL" id="MBB3049244.1"/>
    </source>
</evidence>
<name>A0A839RVZ4_9PSEU</name>
<feature type="compositionally biased region" description="Low complexity" evidence="1">
    <location>
        <begin position="357"/>
        <end position="372"/>
    </location>
</feature>
<comment type="caution">
    <text evidence="3">The sequence shown here is derived from an EMBL/GenBank/DDBJ whole genome shotgun (WGS) entry which is preliminary data.</text>
</comment>
<evidence type="ECO:0000313" key="4">
    <source>
        <dbReference type="Proteomes" id="UP000550714"/>
    </source>
</evidence>
<reference evidence="3 4" key="1">
    <citation type="submission" date="2020-08" db="EMBL/GenBank/DDBJ databases">
        <title>Genomic Encyclopedia of Type Strains, Phase III (KMG-III): the genomes of soil and plant-associated and newly described type strains.</title>
        <authorList>
            <person name="Whitman W."/>
        </authorList>
    </citation>
    <scope>NUCLEOTIDE SEQUENCE [LARGE SCALE GENOMIC DNA]</scope>
    <source>
        <strain evidence="3 4">CECT 8577</strain>
    </source>
</reference>
<feature type="compositionally biased region" description="Basic and acidic residues" evidence="1">
    <location>
        <begin position="163"/>
        <end position="173"/>
    </location>
</feature>
<feature type="transmembrane region" description="Helical" evidence="2">
    <location>
        <begin position="6"/>
        <end position="27"/>
    </location>
</feature>
<feature type="compositionally biased region" description="Low complexity" evidence="1">
    <location>
        <begin position="568"/>
        <end position="580"/>
    </location>
</feature>
<dbReference type="EMBL" id="JACHWU010000001">
    <property type="protein sequence ID" value="MBB3049244.1"/>
    <property type="molecule type" value="Genomic_DNA"/>
</dbReference>
<sequence length="662" mass="67679">MSIFGQVWVFSAIAFVLGAFLAWVFLVRPARKQIRSLEERLVAREADLRRISEPALGAAGTAQTRTERSDPFSDADEALAGTGAHGSSADVDVPDRPEPETSWLERDSLGGYAGGGYAGGGYEDDFDLADRPEDLEVPGDRGAHDADYDAGYADGYRAFAPADEGHERYDDYGRPGPDATGDADDADDADDRGDYTRPGYDDTGYGDTGYGDTGYGDTGYGEHPDDRTRYVAADAGADEDAPVSSVLDPDEMRSVPDTADAADPNLADAESTRFIGTDSLPGAGEVADAAAPERTAGPEERDADPAGGEAGTSAAAGSALHLGAPFQPVTSFDATTELPVDSLRESGLDDPAGRSGGADPAAPADLADPAVGDQDDAGDQARHRAERPGSLFDPAPVGDDEAAAADPNVDRSDADTASAPETSTGDPVAAEAGGPASNGAGELPADPPAYAFGGPDAGPDEGPAESTNVLPKRTPRQRPPGGFDAPKPIQPSMRAITRREPDAAAQSGSLFEPPSPGESPSSEPAAEPAAEAGKHAGQPPSGAQQPTKFVTPAGQVPTGDEAVSGELGASETATAAEGASVENVAERADQADADAPKPGPFGPGSAMPLPGGGSPSSEFTVKASVTALRYVTDASPQYPRMVAEVWFRSPADAERVGFRPLS</sequence>
<organism evidence="3 4">
    <name type="scientific">Prauserella isguenensis</name>
    <dbReference type="NCBI Taxonomy" id="1470180"/>
    <lineage>
        <taxon>Bacteria</taxon>
        <taxon>Bacillati</taxon>
        <taxon>Actinomycetota</taxon>
        <taxon>Actinomycetes</taxon>
        <taxon>Pseudonocardiales</taxon>
        <taxon>Pseudonocardiaceae</taxon>
        <taxon>Prauserella</taxon>
    </lineage>
</organism>
<keyword evidence="2" id="KW-1133">Transmembrane helix</keyword>
<keyword evidence="4" id="KW-1185">Reference proteome</keyword>
<feature type="compositionally biased region" description="Low complexity" evidence="1">
    <location>
        <begin position="518"/>
        <end position="531"/>
    </location>
</feature>
<feature type="compositionally biased region" description="Acidic residues" evidence="1">
    <location>
        <begin position="181"/>
        <end position="191"/>
    </location>
</feature>
<feature type="region of interest" description="Disordered" evidence="1">
    <location>
        <begin position="55"/>
        <end position="148"/>
    </location>
</feature>
<feature type="compositionally biased region" description="Basic and acidic residues" evidence="1">
    <location>
        <begin position="128"/>
        <end position="147"/>
    </location>
</feature>
<feature type="compositionally biased region" description="Low complexity" evidence="1">
    <location>
        <begin position="196"/>
        <end position="205"/>
    </location>
</feature>
<feature type="compositionally biased region" description="Gly residues" evidence="1">
    <location>
        <begin position="206"/>
        <end position="219"/>
    </location>
</feature>
<accession>A0A839RVZ4</accession>
<keyword evidence="2" id="KW-0812">Transmembrane</keyword>
<evidence type="ECO:0000256" key="1">
    <source>
        <dbReference type="SAM" id="MobiDB-lite"/>
    </source>
</evidence>
<proteinExistence type="predicted"/>
<keyword evidence="2" id="KW-0472">Membrane</keyword>